<proteinExistence type="predicted"/>
<evidence type="ECO:0000313" key="2">
    <source>
        <dbReference type="WBParaSite" id="ES5_v2.g14389.t1"/>
    </source>
</evidence>
<organism evidence="1 2">
    <name type="scientific">Panagrolaimus sp. ES5</name>
    <dbReference type="NCBI Taxonomy" id="591445"/>
    <lineage>
        <taxon>Eukaryota</taxon>
        <taxon>Metazoa</taxon>
        <taxon>Ecdysozoa</taxon>
        <taxon>Nematoda</taxon>
        <taxon>Chromadorea</taxon>
        <taxon>Rhabditida</taxon>
        <taxon>Tylenchina</taxon>
        <taxon>Panagrolaimomorpha</taxon>
        <taxon>Panagrolaimoidea</taxon>
        <taxon>Panagrolaimidae</taxon>
        <taxon>Panagrolaimus</taxon>
    </lineage>
</organism>
<evidence type="ECO:0000313" key="1">
    <source>
        <dbReference type="Proteomes" id="UP000887579"/>
    </source>
</evidence>
<sequence>MEKPKKGQNMSTNYFSQYALNYYSMALLTSRKKLVIHAGEDHLPLLINDSRPRIFIQDNGKNVAALIDTGSTVSIIGHTYVKKRGIAITTTDVMLTAANGKPLNVMGAIQIPVQVGDDVLNLEFVVVRGFKGTLLGMNFLRCYSQVRIYFNGKKVKIIEEKIKMY</sequence>
<dbReference type="Proteomes" id="UP000887579">
    <property type="component" value="Unplaced"/>
</dbReference>
<name>A0AC34FBV4_9BILA</name>
<accession>A0AC34FBV4</accession>
<reference evidence="2" key="1">
    <citation type="submission" date="2022-11" db="UniProtKB">
        <authorList>
            <consortium name="WormBaseParasite"/>
        </authorList>
    </citation>
    <scope>IDENTIFICATION</scope>
</reference>
<dbReference type="WBParaSite" id="ES5_v2.g14389.t1">
    <property type="protein sequence ID" value="ES5_v2.g14389.t1"/>
    <property type="gene ID" value="ES5_v2.g14389"/>
</dbReference>
<protein>
    <submittedName>
        <fullName evidence="2">Peptidase A2 domain-containing protein</fullName>
    </submittedName>
</protein>